<reference evidence="8" key="1">
    <citation type="journal article" date="2019" name="Science">
        <title>Mutation of a bHLH transcription factor allowed almond domestication.</title>
        <authorList>
            <person name="Sanchez-Perez R."/>
            <person name="Pavan S."/>
            <person name="Mazzeo R."/>
            <person name="Moldovan C."/>
            <person name="Aiese Cigliano R."/>
            <person name="Del Cueto J."/>
            <person name="Ricciardi F."/>
            <person name="Lotti C."/>
            <person name="Ricciardi L."/>
            <person name="Dicenta F."/>
            <person name="Lopez-Marques R.L."/>
            <person name="Lindberg Moller B."/>
        </authorList>
    </citation>
    <scope>NUCLEOTIDE SEQUENCE</scope>
</reference>
<dbReference type="InterPro" id="IPR008949">
    <property type="entry name" value="Isoprenoid_synthase_dom_sf"/>
</dbReference>
<dbReference type="InterPro" id="IPR036965">
    <property type="entry name" value="Terpene_synth_N_sf"/>
</dbReference>
<evidence type="ECO:0000259" key="7">
    <source>
        <dbReference type="Pfam" id="PF03936"/>
    </source>
</evidence>
<organism evidence="8">
    <name type="scientific">Prunus dulcis</name>
    <name type="common">Almond</name>
    <name type="synonym">Amygdalus dulcis</name>
    <dbReference type="NCBI Taxonomy" id="3755"/>
    <lineage>
        <taxon>Eukaryota</taxon>
        <taxon>Viridiplantae</taxon>
        <taxon>Streptophyta</taxon>
        <taxon>Embryophyta</taxon>
        <taxon>Tracheophyta</taxon>
        <taxon>Spermatophyta</taxon>
        <taxon>Magnoliopsida</taxon>
        <taxon>eudicotyledons</taxon>
        <taxon>Gunneridae</taxon>
        <taxon>Pentapetalae</taxon>
        <taxon>rosids</taxon>
        <taxon>fabids</taxon>
        <taxon>Rosales</taxon>
        <taxon>Rosaceae</taxon>
        <taxon>Amygdaloideae</taxon>
        <taxon>Amygdaleae</taxon>
        <taxon>Prunus</taxon>
    </lineage>
</organism>
<evidence type="ECO:0000256" key="1">
    <source>
        <dbReference type="ARBA" id="ARBA00001946"/>
    </source>
</evidence>
<dbReference type="GO" id="GO:0010333">
    <property type="term" value="F:terpene synthase activity"/>
    <property type="evidence" value="ECO:0007669"/>
    <property type="project" value="InterPro"/>
</dbReference>
<comment type="similarity">
    <text evidence="5">Belongs to the terpene synthase family. Tpsb subfamily.</text>
</comment>
<evidence type="ECO:0000256" key="2">
    <source>
        <dbReference type="ARBA" id="ARBA00022723"/>
    </source>
</evidence>
<keyword evidence="4" id="KW-0456">Lyase</keyword>
<dbReference type="PANTHER" id="PTHR31225:SF221">
    <property type="entry name" value="(-)-GERMACRENE D SYNTHASE"/>
    <property type="match status" value="1"/>
</dbReference>
<accession>A0A5H2XVP3</accession>
<feature type="domain" description="Terpene synthase N-terminal" evidence="6">
    <location>
        <begin position="7"/>
        <end position="115"/>
    </location>
</feature>
<dbReference type="PANTHER" id="PTHR31225">
    <property type="entry name" value="OS04G0344100 PROTEIN-RELATED"/>
    <property type="match status" value="1"/>
</dbReference>
<dbReference type="FunFam" id="1.10.600.10:FF:000007">
    <property type="entry name" value="Isoprene synthase, chloroplastic"/>
    <property type="match status" value="1"/>
</dbReference>
<dbReference type="InterPro" id="IPR005630">
    <property type="entry name" value="Terpene_synthase_metal-bd"/>
</dbReference>
<dbReference type="Pfam" id="PF03936">
    <property type="entry name" value="Terpene_synth_C"/>
    <property type="match status" value="1"/>
</dbReference>
<dbReference type="SUPFAM" id="SSF48576">
    <property type="entry name" value="Terpenoid synthases"/>
    <property type="match status" value="1"/>
</dbReference>
<dbReference type="SFLD" id="SFLDG01019">
    <property type="entry name" value="Terpene_Cyclase_Like_1_C_Termi"/>
    <property type="match status" value="1"/>
</dbReference>
<dbReference type="Gene3D" id="1.50.10.130">
    <property type="entry name" value="Terpene synthase, N-terminal domain"/>
    <property type="match status" value="1"/>
</dbReference>
<dbReference type="InterPro" id="IPR008930">
    <property type="entry name" value="Terpenoid_cyclase/PrenylTrfase"/>
</dbReference>
<dbReference type="InterPro" id="IPR034741">
    <property type="entry name" value="Terpene_cyclase-like_1_C"/>
</dbReference>
<evidence type="ECO:0000256" key="4">
    <source>
        <dbReference type="ARBA" id="ARBA00023239"/>
    </source>
</evidence>
<dbReference type="Pfam" id="PF01397">
    <property type="entry name" value="Terpene_synth"/>
    <property type="match status" value="1"/>
</dbReference>
<keyword evidence="2" id="KW-0479">Metal-binding</keyword>
<keyword evidence="3" id="KW-0460">Magnesium</keyword>
<protein>
    <submittedName>
        <fullName evidence="8">Terpene synthase 21</fullName>
    </submittedName>
</protein>
<dbReference type="GO" id="GO:0000287">
    <property type="term" value="F:magnesium ion binding"/>
    <property type="evidence" value="ECO:0007669"/>
    <property type="project" value="InterPro"/>
</dbReference>
<proteinExistence type="inferred from homology"/>
<dbReference type="SFLD" id="SFLDS00005">
    <property type="entry name" value="Isoprenoid_Synthase_Type_I"/>
    <property type="match status" value="1"/>
</dbReference>
<evidence type="ECO:0000256" key="5">
    <source>
        <dbReference type="ARBA" id="ARBA00033744"/>
    </source>
</evidence>
<comment type="cofactor">
    <cofactor evidence="1">
        <name>Mg(2+)</name>
        <dbReference type="ChEBI" id="CHEBI:18420"/>
    </cofactor>
</comment>
<dbReference type="CDD" id="cd00684">
    <property type="entry name" value="Terpene_cyclase_plant_C1"/>
    <property type="match status" value="1"/>
</dbReference>
<evidence type="ECO:0000313" key="8">
    <source>
        <dbReference type="EMBL" id="BBN68091.1"/>
    </source>
</evidence>
<name>A0A5H2XVP3_PRUDU</name>
<gene>
    <name evidence="8" type="ORF">Prudu_277S000200</name>
</gene>
<dbReference type="InterPro" id="IPR001906">
    <property type="entry name" value="Terpene_synth_N"/>
</dbReference>
<dbReference type="SUPFAM" id="SSF48239">
    <property type="entry name" value="Terpenoid cyclases/Protein prenyltransferases"/>
    <property type="match status" value="1"/>
</dbReference>
<evidence type="ECO:0000256" key="3">
    <source>
        <dbReference type="ARBA" id="ARBA00022842"/>
    </source>
</evidence>
<sequence>MYETNIKAKQRAQELKEKVKVIIMAPVKKPSQKLDLILDIQRLGVSHHFENEIEELLQQIHTSSHCNTESGDQETDNELYTAALRFRLLRQQAYNISCDIFNNFKDSDGKFKESLFPIWDLYSSTLLTLAKLDFNLLQQVHQKELSEISRWWKDLDFVNKLPFARDRVVESYFWASGCYYEHEYYFARMTLAKVIAVVVILDDIYDVYGTFEELELFTEAVERWDVFAMEHLPDYMKVCYQALLDLYTEIEEKLINRGNLYRIHYARDAIYYMAGLVCQTKVQKYTPTMDEYMSAALDTSYFPLATISFIGMRDIVTKDSMDWVFSDPKIEKATSVIGRLMDDMKSHKDATEEEATIELSNQVSNAWKDINEICLRPTIFPMPLLLRILNLARAIEFIYKRDDSFTHAGIFLKDSVVSLFVEPVSL</sequence>
<dbReference type="Gene3D" id="1.10.600.10">
    <property type="entry name" value="Farnesyl Diphosphate Synthase"/>
    <property type="match status" value="2"/>
</dbReference>
<feature type="domain" description="Terpene synthase metal-binding" evidence="7">
    <location>
        <begin position="153"/>
        <end position="353"/>
    </location>
</feature>
<dbReference type="InterPro" id="IPR050148">
    <property type="entry name" value="Terpene_synthase-like"/>
</dbReference>
<dbReference type="GO" id="GO:0016102">
    <property type="term" value="P:diterpenoid biosynthetic process"/>
    <property type="evidence" value="ECO:0007669"/>
    <property type="project" value="InterPro"/>
</dbReference>
<dbReference type="InterPro" id="IPR044814">
    <property type="entry name" value="Terpene_cyclase_plant_C1"/>
</dbReference>
<evidence type="ECO:0000259" key="6">
    <source>
        <dbReference type="Pfam" id="PF01397"/>
    </source>
</evidence>
<dbReference type="AlphaFoldDB" id="A0A5H2XVP3"/>
<dbReference type="EMBL" id="AP020614">
    <property type="protein sequence ID" value="BBN68091.1"/>
    <property type="molecule type" value="Genomic_DNA"/>
</dbReference>